<protein>
    <recommendedName>
        <fullName evidence="10">Ionotropic glutamate receptor C-terminal domain-containing protein</fullName>
    </recommendedName>
</protein>
<evidence type="ECO:0000259" key="10">
    <source>
        <dbReference type="Pfam" id="PF00060"/>
    </source>
</evidence>
<dbReference type="GO" id="GO:0015276">
    <property type="term" value="F:ligand-gated monoatomic ion channel activity"/>
    <property type="evidence" value="ECO:0007669"/>
    <property type="project" value="InterPro"/>
</dbReference>
<keyword evidence="8" id="KW-0325">Glycoprotein</keyword>
<dbReference type="Pfam" id="PF00060">
    <property type="entry name" value="Lig_chan"/>
    <property type="match status" value="1"/>
</dbReference>
<evidence type="ECO:0000313" key="11">
    <source>
        <dbReference type="EMBL" id="KAK7603162.1"/>
    </source>
</evidence>
<evidence type="ECO:0000256" key="5">
    <source>
        <dbReference type="ARBA" id="ARBA00022989"/>
    </source>
</evidence>
<keyword evidence="4 9" id="KW-0812">Transmembrane</keyword>
<dbReference type="AlphaFoldDB" id="A0AAN9TSM7"/>
<keyword evidence="12" id="KW-1185">Reference proteome</keyword>
<dbReference type="InterPro" id="IPR052192">
    <property type="entry name" value="Insect_Ionotropic_Sensory_Rcpt"/>
</dbReference>
<dbReference type="Proteomes" id="UP001367676">
    <property type="component" value="Unassembled WGS sequence"/>
</dbReference>
<comment type="similarity">
    <text evidence="2">Belongs to the glutamate-gated ion channel (TC 1.A.10.1) family.</text>
</comment>
<evidence type="ECO:0000256" key="9">
    <source>
        <dbReference type="SAM" id="Phobius"/>
    </source>
</evidence>
<reference evidence="11 12" key="1">
    <citation type="submission" date="2024-03" db="EMBL/GenBank/DDBJ databases">
        <title>Adaptation during the transition from Ophiocordyceps entomopathogen to insect associate is accompanied by gene loss and intensified selection.</title>
        <authorList>
            <person name="Ward C.M."/>
            <person name="Onetto C.A."/>
            <person name="Borneman A.R."/>
        </authorList>
    </citation>
    <scope>NUCLEOTIDE SEQUENCE [LARGE SCALE GENOMIC DNA]</scope>
    <source>
        <strain evidence="11">AWRI1</strain>
        <tissue evidence="11">Single Adult Female</tissue>
    </source>
</reference>
<name>A0AAN9TSM7_9HEMI</name>
<feature type="domain" description="Ionotropic glutamate receptor C-terminal" evidence="10">
    <location>
        <begin position="120"/>
        <end position="334"/>
    </location>
</feature>
<dbReference type="PANTHER" id="PTHR42643:SF24">
    <property type="entry name" value="IONOTROPIC RECEPTOR 60A"/>
    <property type="match status" value="1"/>
</dbReference>
<proteinExistence type="inferred from homology"/>
<feature type="transmembrane region" description="Helical" evidence="9">
    <location>
        <begin position="127"/>
        <end position="152"/>
    </location>
</feature>
<evidence type="ECO:0000256" key="6">
    <source>
        <dbReference type="ARBA" id="ARBA00023136"/>
    </source>
</evidence>
<accession>A0AAN9TSM7</accession>
<dbReference type="EMBL" id="JBBCAQ010000006">
    <property type="protein sequence ID" value="KAK7603162.1"/>
    <property type="molecule type" value="Genomic_DNA"/>
</dbReference>
<gene>
    <name evidence="11" type="ORF">V9T40_003161</name>
</gene>
<organism evidence="11 12">
    <name type="scientific">Parthenolecanium corni</name>
    <dbReference type="NCBI Taxonomy" id="536013"/>
    <lineage>
        <taxon>Eukaryota</taxon>
        <taxon>Metazoa</taxon>
        <taxon>Ecdysozoa</taxon>
        <taxon>Arthropoda</taxon>
        <taxon>Hexapoda</taxon>
        <taxon>Insecta</taxon>
        <taxon>Pterygota</taxon>
        <taxon>Neoptera</taxon>
        <taxon>Paraneoptera</taxon>
        <taxon>Hemiptera</taxon>
        <taxon>Sternorrhyncha</taxon>
        <taxon>Coccoidea</taxon>
        <taxon>Coccidae</taxon>
        <taxon>Parthenolecanium</taxon>
    </lineage>
</organism>
<dbReference type="GO" id="GO:0050906">
    <property type="term" value="P:detection of stimulus involved in sensory perception"/>
    <property type="evidence" value="ECO:0007669"/>
    <property type="project" value="UniProtKB-ARBA"/>
</dbReference>
<evidence type="ECO:0000313" key="12">
    <source>
        <dbReference type="Proteomes" id="UP001367676"/>
    </source>
</evidence>
<keyword evidence="7" id="KW-0675">Receptor</keyword>
<keyword evidence="3" id="KW-1003">Cell membrane</keyword>
<evidence type="ECO:0000256" key="7">
    <source>
        <dbReference type="ARBA" id="ARBA00023170"/>
    </source>
</evidence>
<evidence type="ECO:0000256" key="4">
    <source>
        <dbReference type="ARBA" id="ARBA00022692"/>
    </source>
</evidence>
<keyword evidence="5 9" id="KW-1133">Transmembrane helix</keyword>
<evidence type="ECO:0000256" key="1">
    <source>
        <dbReference type="ARBA" id="ARBA00004651"/>
    </source>
</evidence>
<dbReference type="SUPFAM" id="SSF53850">
    <property type="entry name" value="Periplasmic binding protein-like II"/>
    <property type="match status" value="1"/>
</dbReference>
<dbReference type="Gene3D" id="3.40.190.10">
    <property type="entry name" value="Periplasmic binding protein-like II"/>
    <property type="match status" value="1"/>
</dbReference>
<evidence type="ECO:0000256" key="3">
    <source>
        <dbReference type="ARBA" id="ARBA00022475"/>
    </source>
</evidence>
<dbReference type="GO" id="GO:0005886">
    <property type="term" value="C:plasma membrane"/>
    <property type="evidence" value="ECO:0007669"/>
    <property type="project" value="UniProtKB-SubCell"/>
</dbReference>
<comment type="caution">
    <text evidence="11">The sequence shown here is derived from an EMBL/GenBank/DDBJ whole genome shotgun (WGS) entry which is preliminary data.</text>
</comment>
<evidence type="ECO:0000256" key="2">
    <source>
        <dbReference type="ARBA" id="ARBA00008685"/>
    </source>
</evidence>
<dbReference type="InterPro" id="IPR001320">
    <property type="entry name" value="Iontro_rcpt_C"/>
</dbReference>
<evidence type="ECO:0000256" key="8">
    <source>
        <dbReference type="ARBA" id="ARBA00023180"/>
    </source>
</evidence>
<keyword evidence="6 9" id="KW-0472">Membrane</keyword>
<sequence length="413" mass="46307">MTPPGTSSFKPDGIGSSTKKILTCWRLDRLTRPDVNLFPPKLDEGLNGHRMVVSAAEQPPFVIKKNLAADEVVENVHKGVADVGVSGIYTSRQFYNYIYFSSSHSQDCAAFITSSSTAIPKSVKRTYWIFTIIITAAYSSSIISFITIPTYFDVVDTVDDLIEEEFRVGTIDSRDWKEGFIDTMDNKTNELLKNIEIVNSSIIGLEKVRKQKNFAFLGSRSYLSYAVRSNFSFSSSKKKSMYHITSQCLAPFMVSFVMKPKADFLIKFDQQIQRLQENGLIEKIANDIDWAINRKIGGRLFMGASTGLKNDAPEDRQLTLDDVQGMFLLLGIGMNFAAASLIRECWYGYRCCRPSRILTSRRSSIPSIEITPCSTDEDDTFAQKIVAYCERAVSAGISAGKERLSMSIRPFSH</sequence>
<comment type="subcellular location">
    <subcellularLocation>
        <location evidence="1">Cell membrane</location>
        <topology evidence="1">Multi-pass membrane protein</topology>
    </subcellularLocation>
</comment>
<dbReference type="PANTHER" id="PTHR42643">
    <property type="entry name" value="IONOTROPIC RECEPTOR 20A-RELATED"/>
    <property type="match status" value="1"/>
</dbReference>